<dbReference type="PROSITE" id="PS50157">
    <property type="entry name" value="ZINC_FINGER_C2H2_2"/>
    <property type="match status" value="5"/>
</dbReference>
<reference evidence="10" key="1">
    <citation type="submission" date="2020-05" db="UniProtKB">
        <authorList>
            <consortium name="EnsemblMetazoa"/>
        </authorList>
    </citation>
    <scope>IDENTIFICATION</scope>
    <source>
        <strain evidence="10">SANGQUA</strain>
    </source>
</reference>
<keyword evidence="4 6" id="KW-0862">Zinc</keyword>
<protein>
    <recommendedName>
        <fullName evidence="12">Protein krueppel</fullName>
    </recommendedName>
</protein>
<dbReference type="PROSITE" id="PS00028">
    <property type="entry name" value="ZINC_FINGER_C2H2_1"/>
    <property type="match status" value="6"/>
</dbReference>
<feature type="domain" description="C2H2-type" evidence="8">
    <location>
        <begin position="378"/>
        <end position="402"/>
    </location>
</feature>
<feature type="binding site" evidence="6">
    <location>
        <position position="61"/>
    </location>
    <ligand>
        <name>Zn(2+)</name>
        <dbReference type="ChEBI" id="CHEBI:29105"/>
    </ligand>
</feature>
<accession>A0A1I8JVU8</accession>
<dbReference type="VEuPathDB" id="VectorBase:AQUA016159"/>
<feature type="domain" description="C2H2-type" evidence="8">
    <location>
        <begin position="405"/>
        <end position="433"/>
    </location>
</feature>
<evidence type="ECO:0000313" key="10">
    <source>
        <dbReference type="EnsemblMetazoa" id="AQUA016159-PA"/>
    </source>
</evidence>
<feature type="domain" description="C2H2-type" evidence="8">
    <location>
        <begin position="293"/>
        <end position="321"/>
    </location>
</feature>
<dbReference type="Gene3D" id="3.30.160.60">
    <property type="entry name" value="Classic Zinc Finger"/>
    <property type="match status" value="5"/>
</dbReference>
<keyword evidence="1 6" id="KW-0479">Metal-binding</keyword>
<evidence type="ECO:0000256" key="6">
    <source>
        <dbReference type="PROSITE-ProRule" id="PRU01263"/>
    </source>
</evidence>
<keyword evidence="11" id="KW-1185">Reference proteome</keyword>
<dbReference type="SMART" id="SM00355">
    <property type="entry name" value="ZnF_C2H2"/>
    <property type="match status" value="7"/>
</dbReference>
<dbReference type="SMART" id="SM00868">
    <property type="entry name" value="zf-AD"/>
    <property type="match status" value="1"/>
</dbReference>
<evidence type="ECO:0000256" key="1">
    <source>
        <dbReference type="ARBA" id="ARBA00022723"/>
    </source>
</evidence>
<feature type="domain" description="C2H2-type" evidence="8">
    <location>
        <begin position="322"/>
        <end position="350"/>
    </location>
</feature>
<dbReference type="FunFam" id="3.30.160.60:FF:000340">
    <property type="entry name" value="zinc finger protein 473 isoform X1"/>
    <property type="match status" value="1"/>
</dbReference>
<dbReference type="STRING" id="34691.A0A1I8JVU8"/>
<keyword evidence="3 5" id="KW-0863">Zinc-finger</keyword>
<dbReference type="InterPro" id="IPR013087">
    <property type="entry name" value="Znf_C2H2_type"/>
</dbReference>
<feature type="binding site" evidence="6">
    <location>
        <position position="15"/>
    </location>
    <ligand>
        <name>Zn(2+)</name>
        <dbReference type="ChEBI" id="CHEBI:29105"/>
    </ligand>
</feature>
<keyword evidence="2" id="KW-0677">Repeat</keyword>
<dbReference type="InterPro" id="IPR012934">
    <property type="entry name" value="Znf_AD"/>
</dbReference>
<evidence type="ECO:0000259" key="9">
    <source>
        <dbReference type="PROSITE" id="PS51915"/>
    </source>
</evidence>
<dbReference type="PROSITE" id="PS51915">
    <property type="entry name" value="ZAD"/>
    <property type="match status" value="1"/>
</dbReference>
<evidence type="ECO:0000256" key="4">
    <source>
        <dbReference type="ARBA" id="ARBA00022833"/>
    </source>
</evidence>
<dbReference type="SUPFAM" id="SSF57667">
    <property type="entry name" value="beta-beta-alpha zinc fingers"/>
    <property type="match status" value="4"/>
</dbReference>
<evidence type="ECO:0000313" key="11">
    <source>
        <dbReference type="Proteomes" id="UP000076407"/>
    </source>
</evidence>
<evidence type="ECO:0000256" key="3">
    <source>
        <dbReference type="ARBA" id="ARBA00022771"/>
    </source>
</evidence>
<dbReference type="AlphaFoldDB" id="A0A1I8JVU8"/>
<evidence type="ECO:0000256" key="7">
    <source>
        <dbReference type="SAM" id="MobiDB-lite"/>
    </source>
</evidence>
<dbReference type="GO" id="GO:0005634">
    <property type="term" value="C:nucleus"/>
    <property type="evidence" value="ECO:0007669"/>
    <property type="project" value="InterPro"/>
</dbReference>
<dbReference type="GO" id="GO:0008270">
    <property type="term" value="F:zinc ion binding"/>
    <property type="evidence" value="ECO:0007669"/>
    <property type="project" value="UniProtKB-UniRule"/>
</dbReference>
<evidence type="ECO:0000256" key="5">
    <source>
        <dbReference type="PROSITE-ProRule" id="PRU00042"/>
    </source>
</evidence>
<dbReference type="FunFam" id="3.30.160.60:FF:002753">
    <property type="entry name" value="AGAP011403-PA"/>
    <property type="match status" value="1"/>
</dbReference>
<dbReference type="PANTHER" id="PTHR24379">
    <property type="entry name" value="KRAB AND ZINC FINGER DOMAIN-CONTAINING"/>
    <property type="match status" value="1"/>
</dbReference>
<dbReference type="Proteomes" id="UP000076407">
    <property type="component" value="Unassembled WGS sequence"/>
</dbReference>
<dbReference type="EnsemblMetazoa" id="AQUA016159-RA">
    <property type="protein sequence ID" value="AQUA016159-PA"/>
    <property type="gene ID" value="AQUA016159"/>
</dbReference>
<feature type="binding site" evidence="6">
    <location>
        <position position="12"/>
    </location>
    <ligand>
        <name>Zn(2+)</name>
        <dbReference type="ChEBI" id="CHEBI:29105"/>
    </ligand>
</feature>
<dbReference type="Pfam" id="PF07776">
    <property type="entry name" value="zf-AD"/>
    <property type="match status" value="1"/>
</dbReference>
<feature type="domain" description="C2H2-type" evidence="8">
    <location>
        <begin position="350"/>
        <end position="377"/>
    </location>
</feature>
<dbReference type="Pfam" id="PF00096">
    <property type="entry name" value="zf-C2H2"/>
    <property type="match status" value="5"/>
</dbReference>
<feature type="domain" description="ZAD" evidence="9">
    <location>
        <begin position="10"/>
        <end position="85"/>
    </location>
</feature>
<feature type="binding site" evidence="6">
    <location>
        <position position="58"/>
    </location>
    <ligand>
        <name>Zn(2+)</name>
        <dbReference type="ChEBI" id="CHEBI:29105"/>
    </ligand>
</feature>
<feature type="compositionally biased region" description="Basic and acidic residues" evidence="7">
    <location>
        <begin position="216"/>
        <end position="226"/>
    </location>
</feature>
<evidence type="ECO:0000256" key="2">
    <source>
        <dbReference type="ARBA" id="ARBA00022737"/>
    </source>
</evidence>
<evidence type="ECO:0008006" key="12">
    <source>
        <dbReference type="Google" id="ProtNLM"/>
    </source>
</evidence>
<dbReference type="InterPro" id="IPR036236">
    <property type="entry name" value="Znf_C2H2_sf"/>
</dbReference>
<feature type="compositionally biased region" description="Basic and acidic residues" evidence="7">
    <location>
        <begin position="172"/>
        <end position="194"/>
    </location>
</feature>
<proteinExistence type="predicted"/>
<name>A0A1I8JVU8_ANOQN</name>
<dbReference type="SUPFAM" id="SSF57716">
    <property type="entry name" value="Glucocorticoid receptor-like (DNA-binding domain)"/>
    <property type="match status" value="1"/>
</dbReference>
<feature type="compositionally biased region" description="Basic residues" evidence="7">
    <location>
        <begin position="196"/>
        <end position="210"/>
    </location>
</feature>
<sequence>MAIVAQELLSICRFCLCQEEKQLLPITKIIHPSLTIEDVRRFTGIQLHPNDALRLAMCLECFDSLRRSADFRNACIRNEPTFHQLCVGPSTSENHGLAKNTQDVDSLEVQIEVLRVETELFDEDTFVNGNQNTSTVPSHQEIATKNNDQYSANCIAINEPPAERLTVQQAPDSEKETPHDDDFTWHESETDPARNGKQKLVRKKRPNRKRAGAEQITRRDPAREAKSSSTGGRSARVLCSICGTFVSNLNFHQNYHHAKTSIKLSCPHCPAKITHQKNLTRHINTVHLKIVEKTCEICGKEFTTNNSYVSHMDSQHYTGEPLECSVCGKKFRHATNLRRHTYAVHNAKRYCCGICDKSFKSSGLLNIHQRVHSDAQPYACTQCPKRFKSRFARKTHELTHSGVLFKCTLCEKSYRYKSLLSMHMRKMHPEENTHNEEESI</sequence>
<evidence type="ECO:0000259" key="8">
    <source>
        <dbReference type="PROSITE" id="PS50157"/>
    </source>
</evidence>
<organism evidence="10 11">
    <name type="scientific">Anopheles quadriannulatus</name>
    <name type="common">Mosquito</name>
    <dbReference type="NCBI Taxonomy" id="34691"/>
    <lineage>
        <taxon>Eukaryota</taxon>
        <taxon>Metazoa</taxon>
        <taxon>Ecdysozoa</taxon>
        <taxon>Arthropoda</taxon>
        <taxon>Hexapoda</taxon>
        <taxon>Insecta</taxon>
        <taxon>Pterygota</taxon>
        <taxon>Neoptera</taxon>
        <taxon>Endopterygota</taxon>
        <taxon>Diptera</taxon>
        <taxon>Nematocera</taxon>
        <taxon>Culicoidea</taxon>
        <taxon>Culicidae</taxon>
        <taxon>Anophelinae</taxon>
        <taxon>Anopheles</taxon>
    </lineage>
</organism>
<dbReference type="PANTHER" id="PTHR24379:SF121">
    <property type="entry name" value="C2H2-TYPE DOMAIN-CONTAINING PROTEIN"/>
    <property type="match status" value="1"/>
</dbReference>
<feature type="region of interest" description="Disordered" evidence="7">
    <location>
        <begin position="167"/>
        <end position="230"/>
    </location>
</feature>